<protein>
    <recommendedName>
        <fullName evidence="3">Secreted protein</fullName>
    </recommendedName>
</protein>
<reference evidence="2" key="1">
    <citation type="journal article" date="2012" name="Nat. Biotechnol.">
        <title>Reference genome sequence of the model plant Setaria.</title>
        <authorList>
            <person name="Bennetzen J.L."/>
            <person name="Schmutz J."/>
            <person name="Wang H."/>
            <person name="Percifield R."/>
            <person name="Hawkins J."/>
            <person name="Pontaroli A.C."/>
            <person name="Estep M."/>
            <person name="Feng L."/>
            <person name="Vaughn J.N."/>
            <person name="Grimwood J."/>
            <person name="Jenkins J."/>
            <person name="Barry K."/>
            <person name="Lindquist E."/>
            <person name="Hellsten U."/>
            <person name="Deshpande S."/>
            <person name="Wang X."/>
            <person name="Wu X."/>
            <person name="Mitros T."/>
            <person name="Triplett J."/>
            <person name="Yang X."/>
            <person name="Ye C.Y."/>
            <person name="Mauro-Herrera M."/>
            <person name="Wang L."/>
            <person name="Li P."/>
            <person name="Sharma M."/>
            <person name="Sharma R."/>
            <person name="Ronald P.C."/>
            <person name="Panaud O."/>
            <person name="Kellogg E.A."/>
            <person name="Brutnell T.P."/>
            <person name="Doust A.N."/>
            <person name="Tuskan G.A."/>
            <person name="Rokhsar D."/>
            <person name="Devos K.M."/>
        </authorList>
    </citation>
    <scope>NUCLEOTIDE SEQUENCE [LARGE SCALE GENOMIC DNA]</scope>
    <source>
        <strain evidence="2">Yugu1</strain>
    </source>
</reference>
<evidence type="ECO:0000256" key="1">
    <source>
        <dbReference type="SAM" id="SignalP"/>
    </source>
</evidence>
<dbReference type="OrthoDB" id="688613at2759"/>
<evidence type="ECO:0008006" key="3">
    <source>
        <dbReference type="Google" id="ProtNLM"/>
    </source>
</evidence>
<dbReference type="EMBL" id="CM003528">
    <property type="protein sequence ID" value="RCV09106.1"/>
    <property type="molecule type" value="Genomic_DNA"/>
</dbReference>
<dbReference type="AlphaFoldDB" id="A0A368PTI8"/>
<keyword evidence="1" id="KW-0732">Signal</keyword>
<feature type="chain" id="PRO_5016686297" description="Secreted protein" evidence="1">
    <location>
        <begin position="27"/>
        <end position="145"/>
    </location>
</feature>
<proteinExistence type="predicted"/>
<organism evidence="2">
    <name type="scientific">Setaria italica</name>
    <name type="common">Foxtail millet</name>
    <name type="synonym">Panicum italicum</name>
    <dbReference type="NCBI Taxonomy" id="4555"/>
    <lineage>
        <taxon>Eukaryota</taxon>
        <taxon>Viridiplantae</taxon>
        <taxon>Streptophyta</taxon>
        <taxon>Embryophyta</taxon>
        <taxon>Tracheophyta</taxon>
        <taxon>Spermatophyta</taxon>
        <taxon>Magnoliopsida</taxon>
        <taxon>Liliopsida</taxon>
        <taxon>Poales</taxon>
        <taxon>Poaceae</taxon>
        <taxon>PACMAD clade</taxon>
        <taxon>Panicoideae</taxon>
        <taxon>Panicodae</taxon>
        <taxon>Paniceae</taxon>
        <taxon>Cenchrinae</taxon>
        <taxon>Setaria</taxon>
    </lineage>
</organism>
<feature type="signal peptide" evidence="1">
    <location>
        <begin position="1"/>
        <end position="26"/>
    </location>
</feature>
<name>A0A368PTI8_SETIT</name>
<reference evidence="2" key="2">
    <citation type="submission" date="2015-07" db="EMBL/GenBank/DDBJ databases">
        <authorList>
            <person name="Noorani M."/>
        </authorList>
    </citation>
    <scope>NUCLEOTIDE SEQUENCE</scope>
    <source>
        <strain evidence="2">Yugu1</strain>
    </source>
</reference>
<evidence type="ECO:0000313" key="2">
    <source>
        <dbReference type="EMBL" id="RCV09106.1"/>
    </source>
</evidence>
<accession>A0A368PTI8</accession>
<sequence>MPTSATPAVCLVVVVVAAAAASTATAHFTVGDVDEYLSKRTQEARHRNRAGAAALNDLIAGATRFHANVDARVRRMPRRHQQLQLLPTRSSRRQKNNHRPQQQLRCMVLVAINVTTKIMHLNFISFHYQRHPCSVKYIHLIYYHL</sequence>
<gene>
    <name evidence="2" type="ORF">SETIT_1G380400v2</name>
</gene>